<feature type="binding site" evidence="2">
    <location>
        <position position="214"/>
    </location>
    <ligand>
        <name>Mg(2+)</name>
        <dbReference type="ChEBI" id="CHEBI:18420"/>
        <label>3</label>
    </ligand>
</feature>
<dbReference type="SUPFAM" id="SSF55326">
    <property type="entry name" value="PurM N-terminal domain-like"/>
    <property type="match status" value="1"/>
</dbReference>
<comment type="catalytic activity">
    <reaction evidence="2">
        <text>thiamine phosphate + ATP = thiamine diphosphate + ADP</text>
        <dbReference type="Rhea" id="RHEA:15913"/>
        <dbReference type="ChEBI" id="CHEBI:30616"/>
        <dbReference type="ChEBI" id="CHEBI:37575"/>
        <dbReference type="ChEBI" id="CHEBI:58937"/>
        <dbReference type="ChEBI" id="CHEBI:456216"/>
        <dbReference type="EC" id="2.7.4.16"/>
    </reaction>
</comment>
<feature type="binding site" evidence="2">
    <location>
        <position position="54"/>
    </location>
    <ligand>
        <name>substrate</name>
    </ligand>
</feature>
<evidence type="ECO:0000313" key="5">
    <source>
        <dbReference type="EMBL" id="MDY7218123.1"/>
    </source>
</evidence>
<feature type="binding site" evidence="2">
    <location>
        <position position="75"/>
    </location>
    <ligand>
        <name>Mg(2+)</name>
        <dbReference type="ChEBI" id="CHEBI:18420"/>
        <label>3</label>
    </ligand>
</feature>
<dbReference type="PANTHER" id="PTHR30270:SF0">
    <property type="entry name" value="THIAMINE-MONOPHOSPHATE KINASE"/>
    <property type="match status" value="1"/>
</dbReference>
<dbReference type="GO" id="GO:0009030">
    <property type="term" value="F:thiamine-phosphate kinase activity"/>
    <property type="evidence" value="ECO:0007669"/>
    <property type="project" value="UniProtKB-EC"/>
</dbReference>
<comment type="pathway">
    <text evidence="2">Cofactor biosynthesis; thiamine diphosphate biosynthesis; thiamine diphosphate from thiamine phosphate: step 1/1.</text>
</comment>
<comment type="similarity">
    <text evidence="2">Belongs to the thiamine-monophosphate kinase family.</text>
</comment>
<feature type="binding site" evidence="2">
    <location>
        <position position="75"/>
    </location>
    <ligand>
        <name>Mg(2+)</name>
        <dbReference type="ChEBI" id="CHEBI:18420"/>
        <label>2</label>
    </ligand>
</feature>
<keyword evidence="2" id="KW-0479">Metal-binding</keyword>
<dbReference type="InterPro" id="IPR016188">
    <property type="entry name" value="PurM-like_N"/>
</dbReference>
<feature type="binding site" evidence="2">
    <location>
        <position position="216"/>
    </location>
    <ligand>
        <name>ATP</name>
        <dbReference type="ChEBI" id="CHEBI:30616"/>
    </ligand>
</feature>
<feature type="binding site" evidence="2">
    <location>
        <position position="47"/>
    </location>
    <ligand>
        <name>Mg(2+)</name>
        <dbReference type="ChEBI" id="CHEBI:18420"/>
        <label>2</label>
    </ligand>
</feature>
<protein>
    <recommendedName>
        <fullName evidence="2">Thiamine-monophosphate kinase</fullName>
        <shortName evidence="2">TMP kinase</shortName>
        <shortName evidence="2">Thiamine-phosphate kinase</shortName>
        <ecNumber evidence="2">2.7.4.16</ecNumber>
    </recommendedName>
</protein>
<dbReference type="InterPro" id="IPR010918">
    <property type="entry name" value="PurM-like_C_dom"/>
</dbReference>
<keyword evidence="2" id="KW-0460">Magnesium</keyword>
<evidence type="ECO:0000259" key="4">
    <source>
        <dbReference type="Pfam" id="PF02769"/>
    </source>
</evidence>
<dbReference type="HAMAP" id="MF_02128">
    <property type="entry name" value="TMP_kinase"/>
    <property type="match status" value="1"/>
</dbReference>
<name>A0ABU5GMK4_9GAMM</name>
<keyword evidence="6" id="KW-1185">Reference proteome</keyword>
<keyword evidence="2" id="KW-0547">Nucleotide-binding</keyword>
<feature type="binding site" evidence="2">
    <location>
        <position position="30"/>
    </location>
    <ligand>
        <name>Mg(2+)</name>
        <dbReference type="ChEBI" id="CHEBI:18420"/>
        <label>3</label>
    </ligand>
</feature>
<evidence type="ECO:0000313" key="6">
    <source>
        <dbReference type="Proteomes" id="UP001294570"/>
    </source>
</evidence>
<dbReference type="Gene3D" id="3.30.1330.10">
    <property type="entry name" value="PurM-like, N-terminal domain"/>
    <property type="match status" value="1"/>
</dbReference>
<dbReference type="Proteomes" id="UP001294570">
    <property type="component" value="Unassembled WGS sequence"/>
</dbReference>
<feature type="binding site" evidence="2">
    <location>
        <position position="75"/>
    </location>
    <ligand>
        <name>Mg(2+)</name>
        <dbReference type="ChEBI" id="CHEBI:18420"/>
        <label>4</label>
    </ligand>
</feature>
<dbReference type="RefSeq" id="WP_321552225.1">
    <property type="nucleotide sequence ID" value="NZ_JAXIVU010000001.1"/>
</dbReference>
<feature type="binding site" evidence="2">
    <location>
        <position position="317"/>
    </location>
    <ligand>
        <name>substrate</name>
    </ligand>
</feature>
<organism evidence="5 6">
    <name type="scientific">Denitrificimonas halotolerans</name>
    <dbReference type="NCBI Taxonomy" id="3098930"/>
    <lineage>
        <taxon>Bacteria</taxon>
        <taxon>Pseudomonadati</taxon>
        <taxon>Pseudomonadota</taxon>
        <taxon>Gammaproteobacteria</taxon>
        <taxon>Pseudomonadales</taxon>
        <taxon>Pseudomonadaceae</taxon>
        <taxon>Denitrificimonas</taxon>
    </lineage>
</organism>
<sequence length="320" mass="33207">MNEFELIQKFFTRSACAQGGENIFLGIGDDCALLQIAREQHCAVSTDTLVSGVHFPENAPAFLLGQRALAVATSDLAAMGANPIGFTLALTLPELSTQWLQAFSEGLSTMALRCGIPLIGGDTTSGPLSMTVTVIGAVLPCQALVRSAAQSGDLLCVSGALGAAAAAVPLVLGEISSKHLSEQSLEQLLNAYWSPQPQLALGQFLLGKAHAALDISDGLLADCGHIAQASGVSLHIEQERVPVACAAQQLLGVDAALQCALSGGDDYQLAFTLPATQLLTVQQAFPTVQVIGRVCAGSGVHLMDRAGQVVPQVYSGYQHF</sequence>
<evidence type="ECO:0000256" key="1">
    <source>
        <dbReference type="ARBA" id="ARBA00022977"/>
    </source>
</evidence>
<feature type="binding site" evidence="2">
    <location>
        <position position="122"/>
    </location>
    <ligand>
        <name>Mg(2+)</name>
        <dbReference type="ChEBI" id="CHEBI:18420"/>
        <label>1</label>
    </ligand>
</feature>
<dbReference type="Gene3D" id="3.90.650.10">
    <property type="entry name" value="PurM-like C-terminal domain"/>
    <property type="match status" value="1"/>
</dbReference>
<dbReference type="InterPro" id="IPR006283">
    <property type="entry name" value="ThiL-like"/>
</dbReference>
<feature type="binding site" evidence="2">
    <location>
        <position position="46"/>
    </location>
    <ligand>
        <name>Mg(2+)</name>
        <dbReference type="ChEBI" id="CHEBI:18420"/>
        <label>1</label>
    </ligand>
</feature>
<comment type="caution">
    <text evidence="2">Lacks conserved residue(s) required for the propagation of feature annotation.</text>
</comment>
<comment type="caution">
    <text evidence="5">The sequence shown here is derived from an EMBL/GenBank/DDBJ whole genome shotgun (WGS) entry which is preliminary data.</text>
</comment>
<dbReference type="PIRSF" id="PIRSF005303">
    <property type="entry name" value="Thiam_monoph_kin"/>
    <property type="match status" value="1"/>
</dbReference>
<feature type="domain" description="PurM-like C-terminal" evidence="4">
    <location>
        <begin position="150"/>
        <end position="302"/>
    </location>
</feature>
<accession>A0ABU5GMK4</accession>
<dbReference type="InterPro" id="IPR036676">
    <property type="entry name" value="PurM-like_C_sf"/>
</dbReference>
<feature type="binding site" evidence="2">
    <location>
        <position position="45"/>
    </location>
    <ligand>
        <name>Mg(2+)</name>
        <dbReference type="ChEBI" id="CHEBI:18420"/>
        <label>4</label>
    </ligand>
</feature>
<dbReference type="NCBIfam" id="TIGR01379">
    <property type="entry name" value="thiL"/>
    <property type="match status" value="1"/>
</dbReference>
<dbReference type="Pfam" id="PF00586">
    <property type="entry name" value="AIRS"/>
    <property type="match status" value="1"/>
</dbReference>
<dbReference type="PANTHER" id="PTHR30270">
    <property type="entry name" value="THIAMINE-MONOPHOSPHATE KINASE"/>
    <property type="match status" value="1"/>
</dbReference>
<keyword evidence="2 5" id="KW-0808">Transferase</keyword>
<evidence type="ECO:0000256" key="2">
    <source>
        <dbReference type="HAMAP-Rule" id="MF_02128"/>
    </source>
</evidence>
<keyword evidence="2" id="KW-0067">ATP-binding</keyword>
<feature type="domain" description="PurM-like N-terminal" evidence="3">
    <location>
        <begin position="28"/>
        <end position="138"/>
    </location>
</feature>
<comment type="miscellaneous">
    <text evidence="2">Reaction mechanism of ThiL seems to utilize a direct, inline transfer of the gamma-phosphate of ATP to TMP rather than a phosphorylated enzyme intermediate.</text>
</comment>
<feature type="binding site" evidence="2">
    <location>
        <begin position="121"/>
        <end position="122"/>
    </location>
    <ligand>
        <name>ATP</name>
        <dbReference type="ChEBI" id="CHEBI:30616"/>
    </ligand>
</feature>
<gene>
    <name evidence="2 5" type="primary">thiL</name>
    <name evidence="5" type="ORF">TOI97_00790</name>
</gene>
<proteinExistence type="inferred from homology"/>
<dbReference type="CDD" id="cd02194">
    <property type="entry name" value="ThiL"/>
    <property type="match status" value="1"/>
</dbReference>
<feature type="binding site" evidence="2">
    <location>
        <position position="217"/>
    </location>
    <ligand>
        <name>Mg(2+)</name>
        <dbReference type="ChEBI" id="CHEBI:18420"/>
        <label>5</label>
    </ligand>
</feature>
<reference evidence="5 6" key="1">
    <citation type="submission" date="2023-12" db="EMBL/GenBank/DDBJ databases">
        <title>Denitrificimonas halotolerans sp. nov.,a novel species isolated from landfill leachate.</title>
        <authorList>
            <person name="Wang S."/>
        </authorList>
    </citation>
    <scope>NUCLEOTIDE SEQUENCE [LARGE SCALE GENOMIC DNA]</scope>
    <source>
        <strain evidence="5 6">JX-1</strain>
    </source>
</reference>
<keyword evidence="1 2" id="KW-0784">Thiamine biosynthesis</keyword>
<comment type="function">
    <text evidence="2">Catalyzes the ATP-dependent phosphorylation of thiamine-monophosphate (TMP) to form thiamine-pyrophosphate (TPP), the active form of vitamin B1.</text>
</comment>
<dbReference type="EMBL" id="JAXIVU010000001">
    <property type="protein sequence ID" value="MDY7218123.1"/>
    <property type="molecule type" value="Genomic_DNA"/>
</dbReference>
<feature type="binding site" evidence="2">
    <location>
        <position position="30"/>
    </location>
    <ligand>
        <name>Mg(2+)</name>
        <dbReference type="ChEBI" id="CHEBI:18420"/>
        <label>4</label>
    </ligand>
</feature>
<keyword evidence="2 5" id="KW-0418">Kinase</keyword>
<evidence type="ECO:0000259" key="3">
    <source>
        <dbReference type="Pfam" id="PF00586"/>
    </source>
</evidence>
<feature type="binding site" evidence="2">
    <location>
        <position position="47"/>
    </location>
    <ligand>
        <name>Mg(2+)</name>
        <dbReference type="ChEBI" id="CHEBI:18420"/>
        <label>1</label>
    </ligand>
</feature>
<dbReference type="EC" id="2.7.4.16" evidence="2"/>
<feature type="binding site" evidence="2">
    <location>
        <position position="146"/>
    </location>
    <ligand>
        <name>ATP</name>
        <dbReference type="ChEBI" id="CHEBI:30616"/>
    </ligand>
</feature>
<dbReference type="Pfam" id="PF02769">
    <property type="entry name" value="AIRS_C"/>
    <property type="match status" value="1"/>
</dbReference>
<feature type="binding site" evidence="2">
    <location>
        <position position="265"/>
    </location>
    <ligand>
        <name>substrate</name>
    </ligand>
</feature>
<dbReference type="InterPro" id="IPR036921">
    <property type="entry name" value="PurM-like_N_sf"/>
</dbReference>
<dbReference type="SUPFAM" id="SSF56042">
    <property type="entry name" value="PurM C-terminal domain-like"/>
    <property type="match status" value="1"/>
</dbReference>